<sequence length="198" mass="21013">MDDVAAGVVDDAPVVEEAAAPEGEGADGVGEGEPEGYEEHPRLDVHAPEEGAGEEDEGDGREDALEVDHGGHGVIGRGHARLHGAVVVVVGGGRQLRLLDEELLAQRRLGLSPEGQQLVSERHVVGPCDPTDPDGGEGVERHEGRVHRPLLLHDAPVEDDQPRHALHADQRGGYHLPCVVAFVEPVGHGQRRVPLSKE</sequence>
<accession>A0A4S8JZF2</accession>
<evidence type="ECO:0000313" key="2">
    <source>
        <dbReference type="EMBL" id="THU67723.1"/>
    </source>
</evidence>
<reference evidence="2 3" key="1">
    <citation type="journal article" date="2019" name="Nat. Plants">
        <title>Genome sequencing of Musa balbisiana reveals subgenome evolution and function divergence in polyploid bananas.</title>
        <authorList>
            <person name="Yao X."/>
        </authorList>
    </citation>
    <scope>NUCLEOTIDE SEQUENCE [LARGE SCALE GENOMIC DNA]</scope>
    <source>
        <strain evidence="3">cv. DH-PKW</strain>
        <tissue evidence="2">Leaves</tissue>
    </source>
</reference>
<proteinExistence type="predicted"/>
<evidence type="ECO:0000256" key="1">
    <source>
        <dbReference type="SAM" id="MobiDB-lite"/>
    </source>
</evidence>
<feature type="region of interest" description="Disordered" evidence="1">
    <location>
        <begin position="1"/>
        <end position="72"/>
    </location>
</feature>
<gene>
    <name evidence="2" type="ORF">C4D60_Mb05t27720</name>
</gene>
<feature type="compositionally biased region" description="Acidic residues" evidence="1">
    <location>
        <begin position="51"/>
        <end position="60"/>
    </location>
</feature>
<dbReference type="AlphaFoldDB" id="A0A4S8JZF2"/>
<dbReference type="Proteomes" id="UP000317650">
    <property type="component" value="Chromosome 5"/>
</dbReference>
<comment type="caution">
    <text evidence="2">The sequence shown here is derived from an EMBL/GenBank/DDBJ whole genome shotgun (WGS) entry which is preliminary data.</text>
</comment>
<name>A0A4S8JZF2_MUSBA</name>
<dbReference type="EMBL" id="PYDT01000003">
    <property type="protein sequence ID" value="THU67723.1"/>
    <property type="molecule type" value="Genomic_DNA"/>
</dbReference>
<keyword evidence="3" id="KW-1185">Reference proteome</keyword>
<protein>
    <submittedName>
        <fullName evidence="2">Uncharacterized protein</fullName>
    </submittedName>
</protein>
<evidence type="ECO:0000313" key="3">
    <source>
        <dbReference type="Proteomes" id="UP000317650"/>
    </source>
</evidence>
<feature type="compositionally biased region" description="Basic and acidic residues" evidence="1">
    <location>
        <begin position="61"/>
        <end position="71"/>
    </location>
</feature>
<organism evidence="2 3">
    <name type="scientific">Musa balbisiana</name>
    <name type="common">Banana</name>
    <dbReference type="NCBI Taxonomy" id="52838"/>
    <lineage>
        <taxon>Eukaryota</taxon>
        <taxon>Viridiplantae</taxon>
        <taxon>Streptophyta</taxon>
        <taxon>Embryophyta</taxon>
        <taxon>Tracheophyta</taxon>
        <taxon>Spermatophyta</taxon>
        <taxon>Magnoliopsida</taxon>
        <taxon>Liliopsida</taxon>
        <taxon>Zingiberales</taxon>
        <taxon>Musaceae</taxon>
        <taxon>Musa</taxon>
    </lineage>
</organism>
<feature type="compositionally biased region" description="Basic and acidic residues" evidence="1">
    <location>
        <begin position="37"/>
        <end position="49"/>
    </location>
</feature>
<feature type="compositionally biased region" description="Low complexity" evidence="1">
    <location>
        <begin position="1"/>
        <end position="23"/>
    </location>
</feature>